<organism evidence="2">
    <name type="scientific">bioreactor metagenome</name>
    <dbReference type="NCBI Taxonomy" id="1076179"/>
    <lineage>
        <taxon>unclassified sequences</taxon>
        <taxon>metagenomes</taxon>
        <taxon>ecological metagenomes</taxon>
    </lineage>
</organism>
<reference evidence="2" key="1">
    <citation type="submission" date="2019-08" db="EMBL/GenBank/DDBJ databases">
        <authorList>
            <person name="Kucharzyk K."/>
            <person name="Murdoch R.W."/>
            <person name="Higgins S."/>
            <person name="Loffler F."/>
        </authorList>
    </citation>
    <scope>NUCLEOTIDE SEQUENCE</scope>
</reference>
<evidence type="ECO:0000313" key="2">
    <source>
        <dbReference type="EMBL" id="MPM97724.1"/>
    </source>
</evidence>
<dbReference type="EMBL" id="VSSQ01043953">
    <property type="protein sequence ID" value="MPM97724.1"/>
    <property type="molecule type" value="Genomic_DNA"/>
</dbReference>
<feature type="region of interest" description="Disordered" evidence="1">
    <location>
        <begin position="90"/>
        <end position="122"/>
    </location>
</feature>
<feature type="region of interest" description="Disordered" evidence="1">
    <location>
        <begin position="1"/>
        <end position="69"/>
    </location>
</feature>
<dbReference type="AlphaFoldDB" id="A0A645E788"/>
<proteinExistence type="predicted"/>
<protein>
    <submittedName>
        <fullName evidence="2">Uncharacterized protein</fullName>
    </submittedName>
</protein>
<gene>
    <name evidence="2" type="ORF">SDC9_144901</name>
</gene>
<accession>A0A645E788</accession>
<sequence length="195" mass="21166">MQKRGYNTGAKRRVPDHGQRRVWAGWEAETEAHDMATGTGYDETPDQGRTHAASGSVRAQSSIRPGAGRACDVRGIRRALETRLRGTKPCPQNVGSLRRTAEAHPPCDRAHSIGQAAAAPSDGLLRRSAERGEPKRGFLQSDVPPAGRVRAVGNDAPNVGGRSWVPCEYDIPSDPWSGGRHPHCTRGMRYSRCPI</sequence>
<evidence type="ECO:0000256" key="1">
    <source>
        <dbReference type="SAM" id="MobiDB-lite"/>
    </source>
</evidence>
<feature type="compositionally biased region" description="Basic and acidic residues" evidence="1">
    <location>
        <begin position="99"/>
        <end position="111"/>
    </location>
</feature>
<name>A0A645E788_9ZZZZ</name>
<comment type="caution">
    <text evidence="2">The sequence shown here is derived from an EMBL/GenBank/DDBJ whole genome shotgun (WGS) entry which is preliminary data.</text>
</comment>